<dbReference type="EMBL" id="ACNN01000020">
    <property type="protein sequence ID" value="EEN82640.1"/>
    <property type="molecule type" value="Genomic_DNA"/>
</dbReference>
<proteinExistence type="predicted"/>
<name>C3JAX9_POREA</name>
<evidence type="ECO:0000313" key="2">
    <source>
        <dbReference type="Proteomes" id="UP000004295"/>
    </source>
</evidence>
<keyword evidence="2" id="KW-1185">Reference proteome</keyword>
<dbReference type="STRING" id="553175.POREN0001_0371"/>
<dbReference type="GeneID" id="93365353"/>
<accession>C3JAX9</accession>
<dbReference type="AlphaFoldDB" id="C3JAX9"/>
<evidence type="ECO:0000313" key="1">
    <source>
        <dbReference type="EMBL" id="EEN82640.1"/>
    </source>
</evidence>
<dbReference type="InterPro" id="IPR026444">
    <property type="entry name" value="Secre_tail"/>
</dbReference>
<dbReference type="InterPro" id="IPR026906">
    <property type="entry name" value="LRR_5"/>
</dbReference>
<organism evidence="1 2">
    <name type="scientific">Porphyromonas endodontalis (strain ATCC 35406 / DSM 24491 / JCM 8526 / CCUG 16442 / BCRC 14492 / NCTC 13058 / HG 370)</name>
    <name type="common">Bacteroides endodontalis</name>
    <dbReference type="NCBI Taxonomy" id="553175"/>
    <lineage>
        <taxon>Bacteria</taxon>
        <taxon>Pseudomonadati</taxon>
        <taxon>Bacteroidota</taxon>
        <taxon>Bacteroidia</taxon>
        <taxon>Bacteroidales</taxon>
        <taxon>Porphyromonadaceae</taxon>
        <taxon>Porphyromonas</taxon>
    </lineage>
</organism>
<reference evidence="1 2" key="1">
    <citation type="submission" date="2009-04" db="EMBL/GenBank/DDBJ databases">
        <authorList>
            <person name="Sebastian Y."/>
            <person name="Madupu R."/>
            <person name="Durkin A.S."/>
            <person name="Torralba M."/>
            <person name="Methe B."/>
            <person name="Sutton G.G."/>
            <person name="Strausberg R.L."/>
            <person name="Nelson K.E."/>
        </authorList>
    </citation>
    <scope>NUCLEOTIDE SEQUENCE [LARGE SCALE GENOMIC DNA]</scope>
    <source>
        <strain evidence="2">ATCC 35406 / BCRC 14492 / JCM 8526 / NCTC 13058 / HG 370</strain>
    </source>
</reference>
<dbReference type="Proteomes" id="UP000004295">
    <property type="component" value="Unassembled WGS sequence"/>
</dbReference>
<dbReference type="Pfam" id="PF13306">
    <property type="entry name" value="LRR_5"/>
    <property type="match status" value="1"/>
</dbReference>
<sequence>MKRLVLIFLFFFSGSTLLLNGQQLQNSPKYPQDMLPAQAFEGSVKLQEITLPQSLKEIGSHAFRGYTQLKQIIITPGNPTRFNIDAFPDQEGLTLYVPTEEMRLALNAMFHFSKTKIEIGKPLALLPTQNEGTLSVSTRENILSLLPNSVGEMHIFDPQGQLLYQTKASANTALEITLPQGVYFVSFNNRITKVSL</sequence>
<protein>
    <recommendedName>
        <fullName evidence="3">Secretion system C-terminal sorting domain-containing protein</fullName>
    </recommendedName>
</protein>
<evidence type="ECO:0008006" key="3">
    <source>
        <dbReference type="Google" id="ProtNLM"/>
    </source>
</evidence>
<dbReference type="NCBIfam" id="TIGR04183">
    <property type="entry name" value="Por_Secre_tail"/>
    <property type="match status" value="1"/>
</dbReference>
<dbReference type="Gene3D" id="3.40.50.12480">
    <property type="match status" value="1"/>
</dbReference>
<comment type="caution">
    <text evidence="1">The sequence shown here is derived from an EMBL/GenBank/DDBJ whole genome shotgun (WGS) entry which is preliminary data.</text>
</comment>
<gene>
    <name evidence="1" type="ORF">POREN0001_0371</name>
</gene>
<dbReference type="RefSeq" id="WP_004333519.1">
    <property type="nucleotide sequence ID" value="NZ_ACNN01000020.1"/>
</dbReference>